<dbReference type="RefSeq" id="WP_162450627.1">
    <property type="nucleotide sequence ID" value="NZ_WLZY01000004.1"/>
</dbReference>
<protein>
    <recommendedName>
        <fullName evidence="3">DUF86 domain-containing protein</fullName>
    </recommendedName>
</protein>
<proteinExistence type="predicted"/>
<evidence type="ECO:0008006" key="3">
    <source>
        <dbReference type="Google" id="ProtNLM"/>
    </source>
</evidence>
<keyword evidence="2" id="KW-1185">Reference proteome</keyword>
<comment type="caution">
    <text evidence="1">The sequence shown here is derived from an EMBL/GenBank/DDBJ whole genome shotgun (WGS) entry which is preliminary data.</text>
</comment>
<sequence length="116" mass="13687">MSGKELRPDRHALLELDALLDQIARRRDAGNRTRYDTDADYRWVLHRLWIAVGNEAHAYTEAAGLHPLKVQPWGTLYRLRNVIAHTRLPDIDEDHVWRMTVMRLDSLRDTVRKHLN</sequence>
<organism evidence="1 2">
    <name type="scientific">Phytoactinopolyspora mesophila</name>
    <dbReference type="NCBI Taxonomy" id="2650750"/>
    <lineage>
        <taxon>Bacteria</taxon>
        <taxon>Bacillati</taxon>
        <taxon>Actinomycetota</taxon>
        <taxon>Actinomycetes</taxon>
        <taxon>Jiangellales</taxon>
        <taxon>Jiangellaceae</taxon>
        <taxon>Phytoactinopolyspora</taxon>
    </lineage>
</organism>
<gene>
    <name evidence="1" type="ORF">F7O44_12610</name>
</gene>
<reference evidence="1 2" key="1">
    <citation type="submission" date="2019-11" db="EMBL/GenBank/DDBJ databases">
        <authorList>
            <person name="Li X.-J."/>
            <person name="Feng X.-M."/>
        </authorList>
    </citation>
    <scope>NUCLEOTIDE SEQUENCE [LARGE SCALE GENOMIC DNA]</scope>
    <source>
        <strain evidence="1 2">XMNu-373</strain>
    </source>
</reference>
<dbReference type="AlphaFoldDB" id="A0A7K3M4F4"/>
<dbReference type="EMBL" id="WLZY01000004">
    <property type="protein sequence ID" value="NDL57917.1"/>
    <property type="molecule type" value="Genomic_DNA"/>
</dbReference>
<name>A0A7K3M4F4_9ACTN</name>
<evidence type="ECO:0000313" key="1">
    <source>
        <dbReference type="EMBL" id="NDL57917.1"/>
    </source>
</evidence>
<evidence type="ECO:0000313" key="2">
    <source>
        <dbReference type="Proteomes" id="UP000460435"/>
    </source>
</evidence>
<accession>A0A7K3M4F4</accession>
<dbReference type="Proteomes" id="UP000460435">
    <property type="component" value="Unassembled WGS sequence"/>
</dbReference>